<dbReference type="RefSeq" id="WP_209527317.1">
    <property type="nucleotide sequence ID" value="NZ_JAEEGA010000006.1"/>
</dbReference>
<feature type="domain" description="HTH lacI-type" evidence="5">
    <location>
        <begin position="2"/>
        <end position="56"/>
    </location>
</feature>
<dbReference type="CDD" id="cd01392">
    <property type="entry name" value="HTH_LacI"/>
    <property type="match status" value="1"/>
</dbReference>
<dbReference type="Proteomes" id="UP000674938">
    <property type="component" value="Unassembled WGS sequence"/>
</dbReference>
<dbReference type="EMBL" id="JAEEGA010000006">
    <property type="protein sequence ID" value="MBP1041402.1"/>
    <property type="molecule type" value="Genomic_DNA"/>
</dbReference>
<keyword evidence="1" id="KW-0678">Repressor</keyword>
<dbReference type="PANTHER" id="PTHR30146:SF148">
    <property type="entry name" value="HTH-TYPE TRANSCRIPTIONAL REPRESSOR PURR-RELATED"/>
    <property type="match status" value="1"/>
</dbReference>
<evidence type="ECO:0000256" key="2">
    <source>
        <dbReference type="ARBA" id="ARBA00023015"/>
    </source>
</evidence>
<dbReference type="GO" id="GO:0003700">
    <property type="term" value="F:DNA-binding transcription factor activity"/>
    <property type="evidence" value="ECO:0007669"/>
    <property type="project" value="TreeGrafter"/>
</dbReference>
<dbReference type="Pfam" id="PF13377">
    <property type="entry name" value="Peripla_BP_3"/>
    <property type="match status" value="1"/>
</dbReference>
<keyword evidence="2" id="KW-0805">Transcription regulation</keyword>
<dbReference type="InterPro" id="IPR046335">
    <property type="entry name" value="LacI/GalR-like_sensor"/>
</dbReference>
<protein>
    <submittedName>
        <fullName evidence="6">LacI family DNA-binding transcriptional regulator</fullName>
    </submittedName>
</protein>
<evidence type="ECO:0000256" key="4">
    <source>
        <dbReference type="ARBA" id="ARBA00023163"/>
    </source>
</evidence>
<organism evidence="6 7">
    <name type="scientific">Vagococcus allomyrinae</name>
    <dbReference type="NCBI Taxonomy" id="2794353"/>
    <lineage>
        <taxon>Bacteria</taxon>
        <taxon>Bacillati</taxon>
        <taxon>Bacillota</taxon>
        <taxon>Bacilli</taxon>
        <taxon>Lactobacillales</taxon>
        <taxon>Enterococcaceae</taxon>
        <taxon>Vagococcus</taxon>
    </lineage>
</organism>
<evidence type="ECO:0000259" key="5">
    <source>
        <dbReference type="PROSITE" id="PS50932"/>
    </source>
</evidence>
<accession>A0A940PBB4</accession>
<gene>
    <name evidence="6" type="ORF">I6N95_10335</name>
</gene>
<dbReference type="SMART" id="SM00354">
    <property type="entry name" value="HTH_LACI"/>
    <property type="match status" value="1"/>
</dbReference>
<dbReference type="SUPFAM" id="SSF47413">
    <property type="entry name" value="lambda repressor-like DNA-binding domains"/>
    <property type="match status" value="1"/>
</dbReference>
<dbReference type="Gene3D" id="1.10.260.40">
    <property type="entry name" value="lambda repressor-like DNA-binding domains"/>
    <property type="match status" value="1"/>
</dbReference>
<dbReference type="PROSITE" id="PS50932">
    <property type="entry name" value="HTH_LACI_2"/>
    <property type="match status" value="1"/>
</dbReference>
<dbReference type="SUPFAM" id="SSF53822">
    <property type="entry name" value="Periplasmic binding protein-like I"/>
    <property type="match status" value="1"/>
</dbReference>
<dbReference type="PANTHER" id="PTHR30146">
    <property type="entry name" value="LACI-RELATED TRANSCRIPTIONAL REPRESSOR"/>
    <property type="match status" value="1"/>
</dbReference>
<sequence>MAGIKEIARRANVSISTASYALNDSPKVKAETKARILEIAKELNYIPNMAGRTLKKQKTDLIGIYLTNYGGAFYGSLMKGITDGLNAEGYDVIICSGEKSHLFVPEKMVDGAIILDSTFPTEEIKNYVDRGHSIVVLDRRIKYKQLCNILLDNKRGSTIAIDLLSENNPEKIYLVTGPKDTYDSEERLKYAVKQLDYLEIEFEIIQGDFSKNGGTLAADIIYKKGQKNQHVFCLNDEMAIGMYDFFAETEWEIGQDIQIIGFDDTEVSRYVKPRLTTIRYSKEKWGAMAAAKLIAMLKGESVKNEIIRTHLVRGGSVK</sequence>
<evidence type="ECO:0000256" key="1">
    <source>
        <dbReference type="ARBA" id="ARBA00022491"/>
    </source>
</evidence>
<evidence type="ECO:0000313" key="6">
    <source>
        <dbReference type="EMBL" id="MBP1041402.1"/>
    </source>
</evidence>
<name>A0A940PBB4_9ENTE</name>
<dbReference type="CDD" id="cd06267">
    <property type="entry name" value="PBP1_LacI_sugar_binding-like"/>
    <property type="match status" value="1"/>
</dbReference>
<reference evidence="6" key="1">
    <citation type="submission" date="2020-12" db="EMBL/GenBank/DDBJ databases">
        <title>Vagococcus allomyrinae sp. nov. and Enterococcus lavae sp. nov., isolated from the larvae of Allomyrina dichotoma.</title>
        <authorList>
            <person name="Lee S.D."/>
        </authorList>
    </citation>
    <scope>NUCLEOTIDE SEQUENCE</scope>
    <source>
        <strain evidence="6">BWB3-3</strain>
    </source>
</reference>
<evidence type="ECO:0000256" key="3">
    <source>
        <dbReference type="ARBA" id="ARBA00023125"/>
    </source>
</evidence>
<dbReference type="AlphaFoldDB" id="A0A940PBB4"/>
<keyword evidence="7" id="KW-1185">Reference proteome</keyword>
<comment type="caution">
    <text evidence="6">The sequence shown here is derived from an EMBL/GenBank/DDBJ whole genome shotgun (WGS) entry which is preliminary data.</text>
</comment>
<dbReference type="InterPro" id="IPR000843">
    <property type="entry name" value="HTH_LacI"/>
</dbReference>
<proteinExistence type="predicted"/>
<dbReference type="InterPro" id="IPR028082">
    <property type="entry name" value="Peripla_BP_I"/>
</dbReference>
<dbReference type="Gene3D" id="3.40.50.2300">
    <property type="match status" value="2"/>
</dbReference>
<evidence type="ECO:0000313" key="7">
    <source>
        <dbReference type="Proteomes" id="UP000674938"/>
    </source>
</evidence>
<dbReference type="InterPro" id="IPR010982">
    <property type="entry name" value="Lambda_DNA-bd_dom_sf"/>
</dbReference>
<dbReference type="GO" id="GO:0000976">
    <property type="term" value="F:transcription cis-regulatory region binding"/>
    <property type="evidence" value="ECO:0007669"/>
    <property type="project" value="TreeGrafter"/>
</dbReference>
<keyword evidence="3 6" id="KW-0238">DNA-binding</keyword>
<dbReference type="Pfam" id="PF00356">
    <property type="entry name" value="LacI"/>
    <property type="match status" value="1"/>
</dbReference>
<keyword evidence="4" id="KW-0804">Transcription</keyword>